<comment type="caution">
    <text evidence="2">The sequence shown here is derived from an EMBL/GenBank/DDBJ whole genome shotgun (WGS) entry which is preliminary data.</text>
</comment>
<dbReference type="SUPFAM" id="SSF52540">
    <property type="entry name" value="P-loop containing nucleoside triphosphate hydrolases"/>
    <property type="match status" value="1"/>
</dbReference>
<protein>
    <submittedName>
        <fullName evidence="2">ATPase associated with various cellular activities AAA_5</fullName>
    </submittedName>
</protein>
<evidence type="ECO:0000313" key="3">
    <source>
        <dbReference type="Proteomes" id="UP000004200"/>
    </source>
</evidence>
<organism evidence="2 3">
    <name type="scientific">Thiorhodococcus drewsii AZ1</name>
    <dbReference type="NCBI Taxonomy" id="765913"/>
    <lineage>
        <taxon>Bacteria</taxon>
        <taxon>Pseudomonadati</taxon>
        <taxon>Pseudomonadota</taxon>
        <taxon>Gammaproteobacteria</taxon>
        <taxon>Chromatiales</taxon>
        <taxon>Chromatiaceae</taxon>
        <taxon>Thiorhodococcus</taxon>
    </lineage>
</organism>
<dbReference type="InterPro" id="IPR011704">
    <property type="entry name" value="ATPase_dyneun-rel_AAA"/>
</dbReference>
<proteinExistence type="predicted"/>
<dbReference type="GO" id="GO:0005524">
    <property type="term" value="F:ATP binding"/>
    <property type="evidence" value="ECO:0007669"/>
    <property type="project" value="InterPro"/>
</dbReference>
<dbReference type="Gene3D" id="3.40.50.300">
    <property type="entry name" value="P-loop containing nucleotide triphosphate hydrolases"/>
    <property type="match status" value="1"/>
</dbReference>
<dbReference type="SMART" id="SM00382">
    <property type="entry name" value="AAA"/>
    <property type="match status" value="1"/>
</dbReference>
<name>G2E223_9GAMM</name>
<reference evidence="2 3" key="1">
    <citation type="submission" date="2011-06" db="EMBL/GenBank/DDBJ databases">
        <title>The draft genome of Thiorhodococcus drewsii AZ1.</title>
        <authorList>
            <consortium name="US DOE Joint Genome Institute (JGI-PGF)"/>
            <person name="Lucas S."/>
            <person name="Han J."/>
            <person name="Lapidus A."/>
            <person name="Cheng J.-F."/>
            <person name="Goodwin L."/>
            <person name="Pitluck S."/>
            <person name="Peters L."/>
            <person name="Land M.L."/>
            <person name="Hauser L."/>
            <person name="Vogl K."/>
            <person name="Liu Z."/>
            <person name="Imhoff J."/>
            <person name="Thiel V."/>
            <person name="Frigaard N.-U."/>
            <person name="Bryant D.A."/>
            <person name="Woyke T.J."/>
        </authorList>
    </citation>
    <scope>NUCLEOTIDE SEQUENCE [LARGE SCALE GENOMIC DNA]</scope>
    <source>
        <strain evidence="2 3">AZ1</strain>
    </source>
</reference>
<dbReference type="RefSeq" id="WP_007041049.1">
    <property type="nucleotide sequence ID" value="NZ_AFWT01000015.1"/>
</dbReference>
<accession>G2E223</accession>
<dbReference type="Proteomes" id="UP000004200">
    <property type="component" value="Unassembled WGS sequence"/>
</dbReference>
<evidence type="ECO:0000313" key="2">
    <source>
        <dbReference type="EMBL" id="EGV30972.1"/>
    </source>
</evidence>
<feature type="domain" description="AAA+ ATPase" evidence="1">
    <location>
        <begin position="41"/>
        <end position="250"/>
    </location>
</feature>
<gene>
    <name evidence="2" type="ORF">ThidrDRAFT_2336</name>
</gene>
<dbReference type="STRING" id="765913.ThidrDRAFT_2336"/>
<evidence type="ECO:0000259" key="1">
    <source>
        <dbReference type="SMART" id="SM00382"/>
    </source>
</evidence>
<dbReference type="GO" id="GO:0016887">
    <property type="term" value="F:ATP hydrolysis activity"/>
    <property type="evidence" value="ECO:0007669"/>
    <property type="project" value="InterPro"/>
</dbReference>
<dbReference type="AlphaFoldDB" id="G2E223"/>
<dbReference type="OrthoDB" id="9783370at2"/>
<dbReference type="InterPro" id="IPR003593">
    <property type="entry name" value="AAA+_ATPase"/>
</dbReference>
<dbReference type="PRINTS" id="PR00830">
    <property type="entry name" value="ENDOLAPTASE"/>
</dbReference>
<keyword evidence="3" id="KW-1185">Reference proteome</keyword>
<dbReference type="eggNOG" id="COG0714">
    <property type="taxonomic scope" value="Bacteria"/>
</dbReference>
<dbReference type="EMBL" id="AFWT01000015">
    <property type="protein sequence ID" value="EGV30972.1"/>
    <property type="molecule type" value="Genomic_DNA"/>
</dbReference>
<dbReference type="Pfam" id="PF07728">
    <property type="entry name" value="AAA_5"/>
    <property type="match status" value="1"/>
</dbReference>
<dbReference type="InterPro" id="IPR027417">
    <property type="entry name" value="P-loop_NTPase"/>
</dbReference>
<sequence>MNLLEIGDDPVVRLAATGDMPEAVHAFTPRQVSAVNAALAARRPLLVRGEPGIGKSQLARAAAKRLGRAFVVHTVDARTESRDLLWHFDAIARLAEAQLIGATAGLGLGACGPDAPADPAARCDLAERQARERLAVGRFLQPGVLWWAFDWSGALEQAQRVGIQPPDKPDAGDAALGSVVLIDEIDKAEADVPNGLLEALGAGCFQPQGWSKKVTAVGRAPLVVITTNEERALPDAFIRRCLVLHLRLPTDPKRLAELLVGRGRVHFGRKASARVLERAAELLIEDRDTARENHWLPLPGQAEYLDLVRAVVTSVSKAKEQEALLDKVAEFVLKKHPDAFKQIPEQDQD</sequence>